<dbReference type="Gene3D" id="1.10.30.50">
    <property type="match status" value="1"/>
</dbReference>
<keyword evidence="3" id="KW-1185">Reference proteome</keyword>
<evidence type="ECO:0008006" key="4">
    <source>
        <dbReference type="Google" id="ProtNLM"/>
    </source>
</evidence>
<evidence type="ECO:0000256" key="1">
    <source>
        <dbReference type="SAM" id="MobiDB-lite"/>
    </source>
</evidence>
<dbReference type="EMBL" id="VUOA01000043">
    <property type="protein sequence ID" value="KAA2234801.1"/>
    <property type="molecule type" value="Genomic_DNA"/>
</dbReference>
<dbReference type="Proteomes" id="UP000323142">
    <property type="component" value="Unassembled WGS sequence"/>
</dbReference>
<sequence>MRDRPFPRCERRWLPGRLRAEIMLRQDGRCADCGTRLIMGFIVFDHRPPLALRDEHENANDPARLAAICWTCNEQKTPKDLKEIARTKRLAERHQDFRARQGDRVPGRRVPSRKQWTNTQRSIGLDHRPAISRDRPPALTPPSRPLVRLPGKGSKDPKS</sequence>
<feature type="region of interest" description="Disordered" evidence="1">
    <location>
        <begin position="92"/>
        <end position="159"/>
    </location>
</feature>
<proteinExistence type="predicted"/>
<comment type="caution">
    <text evidence="2">The sequence shown here is derived from an EMBL/GenBank/DDBJ whole genome shotgun (WGS) entry which is preliminary data.</text>
</comment>
<name>A0A5B2V758_9HYPH</name>
<evidence type="ECO:0000313" key="2">
    <source>
        <dbReference type="EMBL" id="KAA2234801.1"/>
    </source>
</evidence>
<gene>
    <name evidence="2" type="ORF">F0L46_22905</name>
</gene>
<accession>A0A5B2V758</accession>
<dbReference type="AlphaFoldDB" id="A0A5B2V758"/>
<feature type="compositionally biased region" description="Basic and acidic residues" evidence="1">
    <location>
        <begin position="124"/>
        <end position="136"/>
    </location>
</feature>
<dbReference type="OrthoDB" id="7864830at2"/>
<evidence type="ECO:0000313" key="3">
    <source>
        <dbReference type="Proteomes" id="UP000323142"/>
    </source>
</evidence>
<feature type="compositionally biased region" description="Basic and acidic residues" evidence="1">
    <location>
        <begin position="92"/>
        <end position="106"/>
    </location>
</feature>
<organism evidence="2 3">
    <name type="scientific">Salinarimonas soli</name>
    <dbReference type="NCBI Taxonomy" id="1638099"/>
    <lineage>
        <taxon>Bacteria</taxon>
        <taxon>Pseudomonadati</taxon>
        <taxon>Pseudomonadota</taxon>
        <taxon>Alphaproteobacteria</taxon>
        <taxon>Hyphomicrobiales</taxon>
        <taxon>Salinarimonadaceae</taxon>
        <taxon>Salinarimonas</taxon>
    </lineage>
</organism>
<reference evidence="2 3" key="1">
    <citation type="submission" date="2019-09" db="EMBL/GenBank/DDBJ databases">
        <title>Salinarimonas rosea gen. nov., sp. nov., a new member of the a-2 subgroup of the Proteobacteria.</title>
        <authorList>
            <person name="Liu J."/>
        </authorList>
    </citation>
    <scope>NUCLEOTIDE SEQUENCE [LARGE SCALE GENOMIC DNA]</scope>
    <source>
        <strain evidence="2 3">BN140002</strain>
    </source>
</reference>
<dbReference type="RefSeq" id="WP_149821936.1">
    <property type="nucleotide sequence ID" value="NZ_VUOA01000043.1"/>
</dbReference>
<reference evidence="2 3" key="2">
    <citation type="submission" date="2019-09" db="EMBL/GenBank/DDBJ databases">
        <authorList>
            <person name="Jin C."/>
        </authorList>
    </citation>
    <scope>NUCLEOTIDE SEQUENCE [LARGE SCALE GENOMIC DNA]</scope>
    <source>
        <strain evidence="2 3">BN140002</strain>
    </source>
</reference>
<protein>
    <recommendedName>
        <fullName evidence="4">HNH endonuclease</fullName>
    </recommendedName>
</protein>